<dbReference type="Proteomes" id="UP000281553">
    <property type="component" value="Unassembled WGS sequence"/>
</dbReference>
<protein>
    <submittedName>
        <fullName evidence="2">Uncharacterized protein</fullName>
    </submittedName>
</protein>
<keyword evidence="3" id="KW-1185">Reference proteome</keyword>
<name>A0A3P7NG78_DIBLA</name>
<feature type="transmembrane region" description="Helical" evidence="1">
    <location>
        <begin position="20"/>
        <end position="44"/>
    </location>
</feature>
<feature type="transmembrane region" description="Helical" evidence="1">
    <location>
        <begin position="56"/>
        <end position="77"/>
    </location>
</feature>
<sequence>MSVEPPVMRLVSPTTLLSLGLQLLLVILAQVASFVYYIFLAVIFSKGPPYRRPMYSNLLFLANVLFAVGINVFLTVYEGQSVLDSMSWRPWNTDRILFISTSESTVEIDFEVPFNDSVDGFFSDFGCVRRRSEIRLFSVPISVTSF</sequence>
<dbReference type="EMBL" id="UYRU01079464">
    <property type="protein sequence ID" value="VDN30131.1"/>
    <property type="molecule type" value="Genomic_DNA"/>
</dbReference>
<dbReference type="AlphaFoldDB" id="A0A3P7NG78"/>
<reference evidence="2 3" key="1">
    <citation type="submission" date="2018-11" db="EMBL/GenBank/DDBJ databases">
        <authorList>
            <consortium name="Pathogen Informatics"/>
        </authorList>
    </citation>
    <scope>NUCLEOTIDE SEQUENCE [LARGE SCALE GENOMIC DNA]</scope>
</reference>
<proteinExistence type="predicted"/>
<dbReference type="SUPFAM" id="SSF81665">
    <property type="entry name" value="Calcium ATPase, transmembrane domain M"/>
    <property type="match status" value="1"/>
</dbReference>
<dbReference type="OrthoDB" id="6280125at2759"/>
<accession>A0A3P7NG78</accession>
<evidence type="ECO:0000256" key="1">
    <source>
        <dbReference type="SAM" id="Phobius"/>
    </source>
</evidence>
<evidence type="ECO:0000313" key="2">
    <source>
        <dbReference type="EMBL" id="VDN30131.1"/>
    </source>
</evidence>
<evidence type="ECO:0000313" key="3">
    <source>
        <dbReference type="Proteomes" id="UP000281553"/>
    </source>
</evidence>
<keyword evidence="1" id="KW-0812">Transmembrane</keyword>
<dbReference type="InterPro" id="IPR023298">
    <property type="entry name" value="ATPase_P-typ_TM_dom_sf"/>
</dbReference>
<gene>
    <name evidence="2" type="ORF">DILT_LOCUS15483</name>
</gene>
<keyword evidence="1" id="KW-0472">Membrane</keyword>
<organism evidence="2 3">
    <name type="scientific">Dibothriocephalus latus</name>
    <name type="common">Fish tapeworm</name>
    <name type="synonym">Diphyllobothrium latum</name>
    <dbReference type="NCBI Taxonomy" id="60516"/>
    <lineage>
        <taxon>Eukaryota</taxon>
        <taxon>Metazoa</taxon>
        <taxon>Spiralia</taxon>
        <taxon>Lophotrochozoa</taxon>
        <taxon>Platyhelminthes</taxon>
        <taxon>Cestoda</taxon>
        <taxon>Eucestoda</taxon>
        <taxon>Diphyllobothriidea</taxon>
        <taxon>Diphyllobothriidae</taxon>
        <taxon>Dibothriocephalus</taxon>
    </lineage>
</organism>
<keyword evidence="1" id="KW-1133">Transmembrane helix</keyword>